<name>A0A9P5NH95_GYMJU</name>
<evidence type="ECO:0000256" key="7">
    <source>
        <dbReference type="ARBA" id="ARBA00048881"/>
    </source>
</evidence>
<dbReference type="PANTHER" id="PTHR11474:SF76">
    <property type="entry name" value="SHKT DOMAIN-CONTAINING PROTEIN"/>
    <property type="match status" value="1"/>
</dbReference>
<evidence type="ECO:0000256" key="1">
    <source>
        <dbReference type="ARBA" id="ARBA00009928"/>
    </source>
</evidence>
<evidence type="ECO:0000256" key="2">
    <source>
        <dbReference type="ARBA" id="ARBA00011906"/>
    </source>
</evidence>
<dbReference type="PROSITE" id="PS00498">
    <property type="entry name" value="TYROSINASE_2"/>
    <property type="match status" value="1"/>
</dbReference>
<keyword evidence="3" id="KW-0479">Metal-binding</keyword>
<evidence type="ECO:0000313" key="10">
    <source>
        <dbReference type="Proteomes" id="UP000724874"/>
    </source>
</evidence>
<protein>
    <recommendedName>
        <fullName evidence="2">tyrosinase</fullName>
        <ecNumber evidence="2">1.14.18.1</ecNumber>
    </recommendedName>
</protein>
<accession>A0A9P5NH95</accession>
<sequence>MSVAITTGSSGGTPNRLEINDFYEWNSTYSFVPPVVFIMQTKGTLDDPTSFFQIGSIHGFPYVSWNRVTGSKLMDPSSNAAGYCNHGNVLFPTWHKPYVALRQKVAATYVVDCAAWKKAADELRQPYWDWAANSVPPDEGRKITVNNPFYNYKFHAIDPSFLFAFHDRKATIRYPTKLKETLRAHQLVYTINTYNMLTRIQSWGAFSNDTIGAGGSYYNAIHAGIGGPNGHMSEVPTSTVLLAFDPVFFLHHYNVDHGTIIICPDILINQETRTTSSDVENTDKLGYTYPDFSGLDMTNRQAVYTAIGGLINRLYGTSISDRLLAANAPPSGAPALSTFGSAPPYHGSHDWTAHIEVKKYEVGQSFFQQTFCYNFAGAYFAFVNSEAKRCCYRRILHLNHAIAKHSGLDSLDPELHWRVQKTNGEPIYLAALQATIFSTPLSYPPSSIFPVTGEHRRCSHITHGHPGGCRLRLFF</sequence>
<comment type="similarity">
    <text evidence="1">Belongs to the tyrosinase family.</text>
</comment>
<proteinExistence type="inferred from homology"/>
<dbReference type="OrthoDB" id="6132182at2759"/>
<evidence type="ECO:0000256" key="4">
    <source>
        <dbReference type="ARBA" id="ARBA00023008"/>
    </source>
</evidence>
<dbReference type="PRINTS" id="PR00092">
    <property type="entry name" value="TYROSINASE"/>
</dbReference>
<dbReference type="EMBL" id="JADNYJ010000115">
    <property type="protein sequence ID" value="KAF8883494.1"/>
    <property type="molecule type" value="Genomic_DNA"/>
</dbReference>
<dbReference type="InterPro" id="IPR008922">
    <property type="entry name" value="Di-copper_centre_dom_sf"/>
</dbReference>
<evidence type="ECO:0000256" key="3">
    <source>
        <dbReference type="ARBA" id="ARBA00022723"/>
    </source>
</evidence>
<dbReference type="AlphaFoldDB" id="A0A9P5NH95"/>
<gene>
    <name evidence="9" type="ORF">CPB84DRAFT_1869520</name>
</gene>
<dbReference type="PANTHER" id="PTHR11474">
    <property type="entry name" value="TYROSINASE FAMILY MEMBER"/>
    <property type="match status" value="1"/>
</dbReference>
<dbReference type="Pfam" id="PF00264">
    <property type="entry name" value="Tyrosinase"/>
    <property type="match status" value="1"/>
</dbReference>
<comment type="catalytic activity">
    <reaction evidence="6">
        <text>2 L-dopa + O2 = 2 L-dopaquinone + 2 H2O</text>
        <dbReference type="Rhea" id="RHEA:34287"/>
        <dbReference type="ChEBI" id="CHEBI:15377"/>
        <dbReference type="ChEBI" id="CHEBI:15379"/>
        <dbReference type="ChEBI" id="CHEBI:57504"/>
        <dbReference type="ChEBI" id="CHEBI:57924"/>
        <dbReference type="EC" id="1.14.18.1"/>
    </reaction>
</comment>
<keyword evidence="10" id="KW-1185">Reference proteome</keyword>
<dbReference type="SUPFAM" id="SSF48056">
    <property type="entry name" value="Di-copper centre-containing domain"/>
    <property type="match status" value="1"/>
</dbReference>
<feature type="domain" description="Tyrosinase copper-binding" evidence="8">
    <location>
        <begin position="245"/>
        <end position="256"/>
    </location>
</feature>
<dbReference type="Gene3D" id="1.10.1280.10">
    <property type="entry name" value="Di-copper center containing domain from catechol oxidase"/>
    <property type="match status" value="1"/>
</dbReference>
<evidence type="ECO:0000313" key="9">
    <source>
        <dbReference type="EMBL" id="KAF8883494.1"/>
    </source>
</evidence>
<comment type="caution">
    <text evidence="9">The sequence shown here is derived from an EMBL/GenBank/DDBJ whole genome shotgun (WGS) entry which is preliminary data.</text>
</comment>
<dbReference type="Proteomes" id="UP000724874">
    <property type="component" value="Unassembled WGS sequence"/>
</dbReference>
<evidence type="ECO:0000259" key="8">
    <source>
        <dbReference type="PROSITE" id="PS00498"/>
    </source>
</evidence>
<evidence type="ECO:0000256" key="6">
    <source>
        <dbReference type="ARBA" id="ARBA00048233"/>
    </source>
</evidence>
<dbReference type="InterPro" id="IPR050316">
    <property type="entry name" value="Tyrosinase/Hemocyanin"/>
</dbReference>
<keyword evidence="5" id="KW-0470">Melanin biosynthesis</keyword>
<dbReference type="InterPro" id="IPR002227">
    <property type="entry name" value="Tyrosinase_Cu-bd"/>
</dbReference>
<dbReference type="EC" id="1.14.18.1" evidence="2"/>
<dbReference type="GO" id="GO:0042438">
    <property type="term" value="P:melanin biosynthetic process"/>
    <property type="evidence" value="ECO:0007669"/>
    <property type="project" value="UniProtKB-KW"/>
</dbReference>
<keyword evidence="4" id="KW-0186">Copper</keyword>
<evidence type="ECO:0000256" key="5">
    <source>
        <dbReference type="ARBA" id="ARBA00023101"/>
    </source>
</evidence>
<dbReference type="GO" id="GO:0004503">
    <property type="term" value="F:tyrosinase activity"/>
    <property type="evidence" value="ECO:0007669"/>
    <property type="project" value="UniProtKB-EC"/>
</dbReference>
<dbReference type="GO" id="GO:0046872">
    <property type="term" value="F:metal ion binding"/>
    <property type="evidence" value="ECO:0007669"/>
    <property type="project" value="UniProtKB-KW"/>
</dbReference>
<comment type="catalytic activity">
    <reaction evidence="7">
        <text>L-tyrosine + O2 = L-dopaquinone + H2O</text>
        <dbReference type="Rhea" id="RHEA:18117"/>
        <dbReference type="ChEBI" id="CHEBI:15377"/>
        <dbReference type="ChEBI" id="CHEBI:15379"/>
        <dbReference type="ChEBI" id="CHEBI:57924"/>
        <dbReference type="ChEBI" id="CHEBI:58315"/>
        <dbReference type="EC" id="1.14.18.1"/>
    </reaction>
</comment>
<organism evidence="9 10">
    <name type="scientific">Gymnopilus junonius</name>
    <name type="common">Spectacular rustgill mushroom</name>
    <name type="synonym">Gymnopilus spectabilis subsp. junonius</name>
    <dbReference type="NCBI Taxonomy" id="109634"/>
    <lineage>
        <taxon>Eukaryota</taxon>
        <taxon>Fungi</taxon>
        <taxon>Dikarya</taxon>
        <taxon>Basidiomycota</taxon>
        <taxon>Agaricomycotina</taxon>
        <taxon>Agaricomycetes</taxon>
        <taxon>Agaricomycetidae</taxon>
        <taxon>Agaricales</taxon>
        <taxon>Agaricineae</taxon>
        <taxon>Hymenogastraceae</taxon>
        <taxon>Gymnopilus</taxon>
    </lineage>
</organism>
<reference evidence="9" key="1">
    <citation type="submission" date="2020-11" db="EMBL/GenBank/DDBJ databases">
        <authorList>
            <consortium name="DOE Joint Genome Institute"/>
            <person name="Ahrendt S."/>
            <person name="Riley R."/>
            <person name="Andreopoulos W."/>
            <person name="LaButti K."/>
            <person name="Pangilinan J."/>
            <person name="Ruiz-duenas F.J."/>
            <person name="Barrasa J.M."/>
            <person name="Sanchez-Garcia M."/>
            <person name="Camarero S."/>
            <person name="Miyauchi S."/>
            <person name="Serrano A."/>
            <person name="Linde D."/>
            <person name="Babiker R."/>
            <person name="Drula E."/>
            <person name="Ayuso-Fernandez I."/>
            <person name="Pacheco R."/>
            <person name="Padilla G."/>
            <person name="Ferreira P."/>
            <person name="Barriuso J."/>
            <person name="Kellner H."/>
            <person name="Castanera R."/>
            <person name="Alfaro M."/>
            <person name="Ramirez L."/>
            <person name="Pisabarro A.G."/>
            <person name="Kuo A."/>
            <person name="Tritt A."/>
            <person name="Lipzen A."/>
            <person name="He G."/>
            <person name="Yan M."/>
            <person name="Ng V."/>
            <person name="Cullen D."/>
            <person name="Martin F."/>
            <person name="Rosso M.-N."/>
            <person name="Henrissat B."/>
            <person name="Hibbett D."/>
            <person name="Martinez A.T."/>
            <person name="Grigoriev I.V."/>
        </authorList>
    </citation>
    <scope>NUCLEOTIDE SEQUENCE</scope>
    <source>
        <strain evidence="9">AH 44721</strain>
    </source>
</reference>